<evidence type="ECO:0000256" key="2">
    <source>
        <dbReference type="SAM" id="SignalP"/>
    </source>
</evidence>
<feature type="chain" id="PRO_5003900197" description="Dystroglycan-type cadherin-like domain-containing protein" evidence="2">
    <location>
        <begin position="21"/>
        <end position="938"/>
    </location>
</feature>
<keyword evidence="1" id="KW-0812">Transmembrane</keyword>
<evidence type="ECO:0000256" key="1">
    <source>
        <dbReference type="SAM" id="Phobius"/>
    </source>
</evidence>
<dbReference type="Gene3D" id="2.60.40.10">
    <property type="entry name" value="Immunoglobulins"/>
    <property type="match status" value="1"/>
</dbReference>
<accession>K6XB94</accession>
<gene>
    <name evidence="3" type="ORF">GARC_0908</name>
</gene>
<dbReference type="AlphaFoldDB" id="K6XB94"/>
<sequence length="938" mass="107111">MFRHVCFIISVLLFSSQVHSADAYRTINTHTIANNYLSELTVANDDGSFLYDVKQVRTGSGYTSNFTVFKRENDGSFQQSQILEIPASETEQVGVISELVYYKNYLLALSAEPKLVYYRFEFDEHGHLNYLDKQTINRNVFYSWSKMTNVTENKFFQTLDSRIAFWQISDDGMLSFLMEERLPIQSISGADDYFISVLNPNTLIFVILNDDYFGGIVEIEFDTFEINWSNNLLRPIHTTSINFDRFVNDSSDNRLVNLLVKPDASAIYLRTTNREYIFNGINTDSVELEFSNNINLGSLGLDQTHQLAFEVTETIRQVEIDWKNNDVLRENLESQTLRGEVKILTSNMLMRLALDGKEGELWKFNQNGIISKVAINIQNTGDLPSDSHSDYYFNEKTQQLLITGDSNPVPGVTEDKLYVWQYDATLNDMSFVGASLTASPIRFDRPIGSVGNHYYVFDSSHLFSTITVLSKTDSGIEIIQEYDISDAENRQVVEDVFLATDNTLIATMRSSNLTYKICKLDDQQGDIIDCSFATLFSELEFSRDFSGYTFHKINDEGQFLFASDSYSEETLKDFYILEFNGEEFVVKQSFPLNEKERGYESISAFLSINNGTEIFLEIGSKNKHLKLIDNEWVLSEKEADTFFINVTGSNDYYITPIGQPLVFEPSALKFWRTEQRINLSGWFQVVDGNKGFVINVTETDRHISTFELVDTKPYVNKRNFNNGTTYYATEDELFEIDFSEYVLNPESTIRVETHEKFTLDQGKLSGILTNEDILKLNYRPGLEIEASFYIDDVRIGYFYIVPVNVNDIPELIAPVNREYLKVNDMYEVDLNDYVLDQDNDYLTFKTSDLPDGYSQIGNYINGASSKTGDYEIVVIVTDNNGGELVFSIPVTINESGTAPLIKLPSDSSSGGGSSELFFIILLLLGLIFRLKPEMKMLR</sequence>
<proteinExistence type="predicted"/>
<dbReference type="EMBL" id="BAEO01000012">
    <property type="protein sequence ID" value="GAC17889.1"/>
    <property type="molecule type" value="Genomic_DNA"/>
</dbReference>
<organism evidence="3 4">
    <name type="scientific">Paraglaciecola arctica BSs20135</name>
    <dbReference type="NCBI Taxonomy" id="493475"/>
    <lineage>
        <taxon>Bacteria</taxon>
        <taxon>Pseudomonadati</taxon>
        <taxon>Pseudomonadota</taxon>
        <taxon>Gammaproteobacteria</taxon>
        <taxon>Alteromonadales</taxon>
        <taxon>Alteromonadaceae</taxon>
        <taxon>Paraglaciecola</taxon>
    </lineage>
</organism>
<protein>
    <recommendedName>
        <fullName evidence="5">Dystroglycan-type cadherin-like domain-containing protein</fullName>
    </recommendedName>
</protein>
<dbReference type="OrthoDB" id="9830553at2"/>
<name>K6XB94_9ALTE</name>
<evidence type="ECO:0008006" key="5">
    <source>
        <dbReference type="Google" id="ProtNLM"/>
    </source>
</evidence>
<keyword evidence="4" id="KW-1185">Reference proteome</keyword>
<reference evidence="3 4" key="1">
    <citation type="journal article" date="2017" name="Antonie Van Leeuwenhoek">
        <title>Rhizobium rhizosphaerae sp. nov., a novel species isolated from rice rhizosphere.</title>
        <authorList>
            <person name="Zhao J.J."/>
            <person name="Zhang J."/>
            <person name="Zhang R.J."/>
            <person name="Zhang C.W."/>
            <person name="Yin H.Q."/>
            <person name="Zhang X.X."/>
        </authorList>
    </citation>
    <scope>NUCLEOTIDE SEQUENCE [LARGE SCALE GENOMIC DNA]</scope>
    <source>
        <strain evidence="3 4">BSs20135</strain>
    </source>
</reference>
<evidence type="ECO:0000313" key="4">
    <source>
        <dbReference type="Proteomes" id="UP000006327"/>
    </source>
</evidence>
<dbReference type="InterPro" id="IPR013783">
    <property type="entry name" value="Ig-like_fold"/>
</dbReference>
<dbReference type="Proteomes" id="UP000006327">
    <property type="component" value="Unassembled WGS sequence"/>
</dbReference>
<comment type="caution">
    <text evidence="3">The sequence shown here is derived from an EMBL/GenBank/DDBJ whole genome shotgun (WGS) entry which is preliminary data.</text>
</comment>
<keyword evidence="1" id="KW-1133">Transmembrane helix</keyword>
<evidence type="ECO:0000313" key="3">
    <source>
        <dbReference type="EMBL" id="GAC17889.1"/>
    </source>
</evidence>
<keyword evidence="1" id="KW-0472">Membrane</keyword>
<dbReference type="RefSeq" id="WP_007617159.1">
    <property type="nucleotide sequence ID" value="NZ_BAEO01000012.1"/>
</dbReference>
<feature type="transmembrane region" description="Helical" evidence="1">
    <location>
        <begin position="912"/>
        <end position="930"/>
    </location>
</feature>
<keyword evidence="2" id="KW-0732">Signal</keyword>
<feature type="signal peptide" evidence="2">
    <location>
        <begin position="1"/>
        <end position="20"/>
    </location>
</feature>